<reference evidence="1" key="1">
    <citation type="journal article" date="2020" name="Fungal Divers.">
        <title>Resolving the Mortierellaceae phylogeny through synthesis of multi-gene phylogenetics and phylogenomics.</title>
        <authorList>
            <person name="Vandepol N."/>
            <person name="Liber J."/>
            <person name="Desiro A."/>
            <person name="Na H."/>
            <person name="Kennedy M."/>
            <person name="Barry K."/>
            <person name="Grigoriev I.V."/>
            <person name="Miller A.N."/>
            <person name="O'Donnell K."/>
            <person name="Stajich J.E."/>
            <person name="Bonito G."/>
        </authorList>
    </citation>
    <scope>NUCLEOTIDE SEQUENCE</scope>
    <source>
        <strain evidence="1">MES-2147</strain>
    </source>
</reference>
<comment type="caution">
    <text evidence="1">The sequence shown here is derived from an EMBL/GenBank/DDBJ whole genome shotgun (WGS) entry which is preliminary data.</text>
</comment>
<name>A0A9P6MC64_9FUNG</name>
<protein>
    <submittedName>
        <fullName evidence="1">Uncharacterized protein</fullName>
    </submittedName>
</protein>
<organism evidence="1 2">
    <name type="scientific">Modicella reniformis</name>
    <dbReference type="NCBI Taxonomy" id="1440133"/>
    <lineage>
        <taxon>Eukaryota</taxon>
        <taxon>Fungi</taxon>
        <taxon>Fungi incertae sedis</taxon>
        <taxon>Mucoromycota</taxon>
        <taxon>Mortierellomycotina</taxon>
        <taxon>Mortierellomycetes</taxon>
        <taxon>Mortierellales</taxon>
        <taxon>Mortierellaceae</taxon>
        <taxon>Modicella</taxon>
    </lineage>
</organism>
<keyword evidence="2" id="KW-1185">Reference proteome</keyword>
<evidence type="ECO:0000313" key="2">
    <source>
        <dbReference type="Proteomes" id="UP000749646"/>
    </source>
</evidence>
<sequence>FLYLKRDQVSGVVEERREGLYEEFKEAFFKSNWTPSMDCEDDEEKSDNVDITEEKQKEGLLRTGEEVVKRRRLMDMWVQYEQEIEQLSMAIKRFKGHQDLIGDGGSEQQPLSFWEKAKLGADGGERHGIDGESSESLVFSFRFDFGEEEKEDVEAEAETES</sequence>
<evidence type="ECO:0000313" key="1">
    <source>
        <dbReference type="EMBL" id="KAF9991342.1"/>
    </source>
</evidence>
<accession>A0A9P6MC64</accession>
<proteinExistence type="predicted"/>
<dbReference type="AlphaFoldDB" id="A0A9P6MC64"/>
<dbReference type="EMBL" id="JAAAHW010002851">
    <property type="protein sequence ID" value="KAF9991342.1"/>
    <property type="molecule type" value="Genomic_DNA"/>
</dbReference>
<dbReference type="Proteomes" id="UP000749646">
    <property type="component" value="Unassembled WGS sequence"/>
</dbReference>
<gene>
    <name evidence="1" type="ORF">BGZ65_000800</name>
</gene>
<feature type="non-terminal residue" evidence="1">
    <location>
        <position position="1"/>
    </location>
</feature>